<evidence type="ECO:0000313" key="3">
    <source>
        <dbReference type="Proteomes" id="UP001595772"/>
    </source>
</evidence>
<evidence type="ECO:0000313" key="2">
    <source>
        <dbReference type="EMBL" id="MFC4025510.1"/>
    </source>
</evidence>
<organism evidence="2 3">
    <name type="scientific">Oceanobacillus longus</name>
    <dbReference type="NCBI Taxonomy" id="930120"/>
    <lineage>
        <taxon>Bacteria</taxon>
        <taxon>Bacillati</taxon>
        <taxon>Bacillota</taxon>
        <taxon>Bacilli</taxon>
        <taxon>Bacillales</taxon>
        <taxon>Bacillaceae</taxon>
        <taxon>Oceanobacillus</taxon>
    </lineage>
</organism>
<dbReference type="InterPro" id="IPR013325">
    <property type="entry name" value="RNA_pol_sigma_r2"/>
</dbReference>
<dbReference type="EMBL" id="JBHSAO010000016">
    <property type="protein sequence ID" value="MFC4025510.1"/>
    <property type="molecule type" value="Genomic_DNA"/>
</dbReference>
<dbReference type="SUPFAM" id="SSF88946">
    <property type="entry name" value="Sigma2 domain of RNA polymerase sigma factors"/>
    <property type="match status" value="1"/>
</dbReference>
<keyword evidence="3" id="KW-1185">Reference proteome</keyword>
<sequence>MGDDSITAKITEWYDHYSDSIFHYILMMVHDYQQAEDLTHDTYLKAYKNYSSFEERVR</sequence>
<proteinExistence type="predicted"/>
<protein>
    <submittedName>
        <fullName evidence="2">RNA polymerase sigma factor</fullName>
    </submittedName>
</protein>
<dbReference type="Pfam" id="PF04542">
    <property type="entry name" value="Sigma70_r2"/>
    <property type="match status" value="1"/>
</dbReference>
<name>A0ABV8H3Q4_9BACI</name>
<evidence type="ECO:0000259" key="1">
    <source>
        <dbReference type="Pfam" id="PF04542"/>
    </source>
</evidence>
<dbReference type="InterPro" id="IPR007627">
    <property type="entry name" value="RNA_pol_sigma70_r2"/>
</dbReference>
<accession>A0ABV8H3Q4</accession>
<reference evidence="3" key="1">
    <citation type="journal article" date="2019" name="Int. J. Syst. Evol. Microbiol.">
        <title>The Global Catalogue of Microorganisms (GCM) 10K type strain sequencing project: providing services to taxonomists for standard genome sequencing and annotation.</title>
        <authorList>
            <consortium name="The Broad Institute Genomics Platform"/>
            <consortium name="The Broad Institute Genome Sequencing Center for Infectious Disease"/>
            <person name="Wu L."/>
            <person name="Ma J."/>
        </authorList>
    </citation>
    <scope>NUCLEOTIDE SEQUENCE [LARGE SCALE GENOMIC DNA]</scope>
    <source>
        <strain evidence="3">IBRC-M 10703</strain>
    </source>
</reference>
<gene>
    <name evidence="2" type="ORF">ACFOUV_17145</name>
</gene>
<dbReference type="RefSeq" id="WP_379498005.1">
    <property type="nucleotide sequence ID" value="NZ_JBHSAO010000016.1"/>
</dbReference>
<dbReference type="Gene3D" id="1.10.1740.10">
    <property type="match status" value="1"/>
</dbReference>
<comment type="caution">
    <text evidence="2">The sequence shown here is derived from an EMBL/GenBank/DDBJ whole genome shotgun (WGS) entry which is preliminary data.</text>
</comment>
<dbReference type="Proteomes" id="UP001595772">
    <property type="component" value="Unassembled WGS sequence"/>
</dbReference>
<feature type="domain" description="RNA polymerase sigma-70 region 2" evidence="1">
    <location>
        <begin position="14"/>
        <end position="56"/>
    </location>
</feature>